<feature type="transmembrane region" description="Helical" evidence="6">
    <location>
        <begin position="112"/>
        <end position="130"/>
    </location>
</feature>
<reference evidence="8 9" key="1">
    <citation type="submission" date="2021-03" db="EMBL/GenBank/DDBJ databases">
        <title>Sequencing the genomes of 1000 actinobacteria strains.</title>
        <authorList>
            <person name="Klenk H.-P."/>
        </authorList>
    </citation>
    <scope>NUCLEOTIDE SEQUENCE [LARGE SCALE GENOMIC DNA]</scope>
    <source>
        <strain evidence="8 9">DSM 45516</strain>
    </source>
</reference>
<keyword evidence="4 6" id="KW-1133">Transmembrane helix</keyword>
<evidence type="ECO:0000259" key="7">
    <source>
        <dbReference type="Pfam" id="PF01545"/>
    </source>
</evidence>
<comment type="caution">
    <text evidence="8">The sequence shown here is derived from an EMBL/GenBank/DDBJ whole genome shotgun (WGS) entry which is preliminary data.</text>
</comment>
<keyword evidence="5 6" id="KW-0472">Membrane</keyword>
<feature type="domain" description="Cation efflux protein transmembrane" evidence="7">
    <location>
        <begin position="10"/>
        <end position="217"/>
    </location>
</feature>
<evidence type="ECO:0000256" key="1">
    <source>
        <dbReference type="ARBA" id="ARBA00004141"/>
    </source>
</evidence>
<dbReference type="RefSeq" id="WP_209888064.1">
    <property type="nucleotide sequence ID" value="NZ_JAGGMR010000001.1"/>
</dbReference>
<protein>
    <submittedName>
        <fullName evidence="8">Cation diffusion facilitator family transporter</fullName>
    </submittedName>
</protein>
<comment type="subcellular location">
    <subcellularLocation>
        <location evidence="1">Membrane</location>
        <topology evidence="1">Multi-pass membrane protein</topology>
    </subcellularLocation>
</comment>
<evidence type="ECO:0000256" key="3">
    <source>
        <dbReference type="ARBA" id="ARBA00022692"/>
    </source>
</evidence>
<feature type="transmembrane region" description="Helical" evidence="6">
    <location>
        <begin position="158"/>
        <end position="181"/>
    </location>
</feature>
<evidence type="ECO:0000313" key="8">
    <source>
        <dbReference type="EMBL" id="MBP2189412.1"/>
    </source>
</evidence>
<dbReference type="NCBIfam" id="TIGR01297">
    <property type="entry name" value="CDF"/>
    <property type="match status" value="1"/>
</dbReference>
<gene>
    <name evidence="8" type="ORF">BJ987_002313</name>
</gene>
<dbReference type="InterPro" id="IPR058533">
    <property type="entry name" value="Cation_efflux_TM"/>
</dbReference>
<evidence type="ECO:0000256" key="2">
    <source>
        <dbReference type="ARBA" id="ARBA00022448"/>
    </source>
</evidence>
<dbReference type="PANTHER" id="PTHR13414:SF9">
    <property type="entry name" value="PROTON-COUPLED ZINC ANTIPORTER SLC30A9, MITOCHONDRIAL"/>
    <property type="match status" value="1"/>
</dbReference>
<dbReference type="PANTHER" id="PTHR13414">
    <property type="entry name" value="HUEL-CATION TRANSPORTER"/>
    <property type="match status" value="1"/>
</dbReference>
<dbReference type="EMBL" id="JAGGMR010000001">
    <property type="protein sequence ID" value="MBP2189412.1"/>
    <property type="molecule type" value="Genomic_DNA"/>
</dbReference>
<accession>A0ABS4QCJ1</accession>
<keyword evidence="3 6" id="KW-0812">Transmembrane</keyword>
<evidence type="ECO:0000313" key="9">
    <source>
        <dbReference type="Proteomes" id="UP001519325"/>
    </source>
</evidence>
<evidence type="ECO:0000256" key="6">
    <source>
        <dbReference type="SAM" id="Phobius"/>
    </source>
</evidence>
<name>A0ABS4QCJ1_9NOCA</name>
<sequence length="308" mass="33158">MSGGGSKTAIFAALGANAGITVAKFAGALITGSSSMMAEAIHSVADTGNQGLLLVGQKRSEHEPDAKHPFGYGRNRYFYAFVVALVLFTLGSLTAIHDGINKIRDPEHLEKPVVAITILVVALCLEGFSLRTGMRESRGLKGRASWWRFIRETRNPELPVVLLEDSGALIGLSFAFAGVGLTTLTGNPIWDGIGTLAIGILLGLIAVILIVEMKSLLIGEGATPEETAAIRAHLVDGNRIDQVLRMRTEYLAPDQLMVAAKIRMTPFLDVTEVADAINAAEARVRMAVPNVDVMYLEPEIYRPKPIQR</sequence>
<proteinExistence type="predicted"/>
<dbReference type="Pfam" id="PF01545">
    <property type="entry name" value="Cation_efflux"/>
    <property type="match status" value="1"/>
</dbReference>
<dbReference type="Proteomes" id="UP001519325">
    <property type="component" value="Unassembled WGS sequence"/>
</dbReference>
<dbReference type="InterPro" id="IPR027469">
    <property type="entry name" value="Cation_efflux_TMD_sf"/>
</dbReference>
<keyword evidence="9" id="KW-1185">Reference proteome</keyword>
<organism evidence="8 9">
    <name type="scientific">Nocardia goodfellowii</name>
    <dbReference type="NCBI Taxonomy" id="882446"/>
    <lineage>
        <taxon>Bacteria</taxon>
        <taxon>Bacillati</taxon>
        <taxon>Actinomycetota</taxon>
        <taxon>Actinomycetes</taxon>
        <taxon>Mycobacteriales</taxon>
        <taxon>Nocardiaceae</taxon>
        <taxon>Nocardia</taxon>
    </lineage>
</organism>
<dbReference type="InterPro" id="IPR002524">
    <property type="entry name" value="Cation_efflux"/>
</dbReference>
<feature type="transmembrane region" description="Helical" evidence="6">
    <location>
        <begin position="193"/>
        <end position="211"/>
    </location>
</feature>
<dbReference type="InterPro" id="IPR040177">
    <property type="entry name" value="SLC30A9"/>
</dbReference>
<evidence type="ECO:0000256" key="5">
    <source>
        <dbReference type="ARBA" id="ARBA00023136"/>
    </source>
</evidence>
<evidence type="ECO:0000256" key="4">
    <source>
        <dbReference type="ARBA" id="ARBA00022989"/>
    </source>
</evidence>
<dbReference type="SUPFAM" id="SSF161111">
    <property type="entry name" value="Cation efflux protein transmembrane domain-like"/>
    <property type="match status" value="1"/>
</dbReference>
<keyword evidence="2" id="KW-0813">Transport</keyword>
<feature type="transmembrane region" description="Helical" evidence="6">
    <location>
        <begin position="77"/>
        <end position="100"/>
    </location>
</feature>
<dbReference type="Gene3D" id="1.20.1510.10">
    <property type="entry name" value="Cation efflux protein transmembrane domain"/>
    <property type="match status" value="1"/>
</dbReference>